<proteinExistence type="predicted"/>
<evidence type="ECO:0000313" key="1">
    <source>
        <dbReference type="EMBL" id="GAJ10964.1"/>
    </source>
</evidence>
<accession>X1U0F6</accession>
<comment type="caution">
    <text evidence="1">The sequence shown here is derived from an EMBL/GenBank/DDBJ whole genome shotgun (WGS) entry which is preliminary data.</text>
</comment>
<organism evidence="1">
    <name type="scientific">marine sediment metagenome</name>
    <dbReference type="NCBI Taxonomy" id="412755"/>
    <lineage>
        <taxon>unclassified sequences</taxon>
        <taxon>metagenomes</taxon>
        <taxon>ecological metagenomes</taxon>
    </lineage>
</organism>
<dbReference type="EMBL" id="BARW01033551">
    <property type="protein sequence ID" value="GAJ10964.1"/>
    <property type="molecule type" value="Genomic_DNA"/>
</dbReference>
<protein>
    <submittedName>
        <fullName evidence="1">Uncharacterized protein</fullName>
    </submittedName>
</protein>
<feature type="non-terminal residue" evidence="1">
    <location>
        <position position="1"/>
    </location>
</feature>
<name>X1U0F6_9ZZZZ</name>
<gene>
    <name evidence="1" type="ORF">S12H4_52816</name>
</gene>
<dbReference type="AlphaFoldDB" id="X1U0F6"/>
<sequence length="35" mass="4200">EGKDEMQKPEKISIAYCAKKREKEKIRSIIILYLF</sequence>
<reference evidence="1" key="1">
    <citation type="journal article" date="2014" name="Front. Microbiol.">
        <title>High frequency of phylogenetically diverse reductive dehalogenase-homologous genes in deep subseafloor sedimentary metagenomes.</title>
        <authorList>
            <person name="Kawai M."/>
            <person name="Futagami T."/>
            <person name="Toyoda A."/>
            <person name="Takaki Y."/>
            <person name="Nishi S."/>
            <person name="Hori S."/>
            <person name="Arai W."/>
            <person name="Tsubouchi T."/>
            <person name="Morono Y."/>
            <person name="Uchiyama I."/>
            <person name="Ito T."/>
            <person name="Fujiyama A."/>
            <person name="Inagaki F."/>
            <person name="Takami H."/>
        </authorList>
    </citation>
    <scope>NUCLEOTIDE SEQUENCE</scope>
    <source>
        <strain evidence="1">Expedition CK06-06</strain>
    </source>
</reference>